<dbReference type="OMA" id="WNIPGRI"/>
<dbReference type="Proteomes" id="UP000002669">
    <property type="component" value="Unassembled WGS sequence"/>
</dbReference>
<dbReference type="VEuPathDB" id="FungiDB:MGYG_00387"/>
<dbReference type="EMBL" id="DS989822">
    <property type="protein sequence ID" value="EFQ97348.1"/>
    <property type="molecule type" value="Genomic_DNA"/>
</dbReference>
<keyword evidence="2" id="KW-1185">Reference proteome</keyword>
<protein>
    <submittedName>
        <fullName evidence="1">Uncharacterized protein</fullName>
    </submittedName>
</protein>
<dbReference type="GeneID" id="10031617"/>
<organism evidence="2">
    <name type="scientific">Arthroderma gypseum (strain ATCC MYA-4604 / CBS 118893)</name>
    <name type="common">Microsporum gypseum</name>
    <dbReference type="NCBI Taxonomy" id="535722"/>
    <lineage>
        <taxon>Eukaryota</taxon>
        <taxon>Fungi</taxon>
        <taxon>Dikarya</taxon>
        <taxon>Ascomycota</taxon>
        <taxon>Pezizomycotina</taxon>
        <taxon>Eurotiomycetes</taxon>
        <taxon>Eurotiomycetidae</taxon>
        <taxon>Onygenales</taxon>
        <taxon>Arthrodermataceae</taxon>
        <taxon>Nannizzia</taxon>
    </lineage>
</organism>
<dbReference type="RefSeq" id="XP_003176300.1">
    <property type="nucleotide sequence ID" value="XM_003176252.1"/>
</dbReference>
<accession>E5QZI2</accession>
<dbReference type="HOGENOM" id="CLU_168399_0_0_1"/>
<reference evidence="2" key="1">
    <citation type="journal article" date="2012" name="MBio">
        <title>Comparative genome analysis of Trichophyton rubrum and related dermatophytes reveals candidate genes involved in infection.</title>
        <authorList>
            <person name="Martinez D.A."/>
            <person name="Oliver B.G."/>
            <person name="Graeser Y."/>
            <person name="Goldberg J.M."/>
            <person name="Li W."/>
            <person name="Martinez-Rossi N.M."/>
            <person name="Monod M."/>
            <person name="Shelest E."/>
            <person name="Barton R.C."/>
            <person name="Birch E."/>
            <person name="Brakhage A.A."/>
            <person name="Chen Z."/>
            <person name="Gurr S.J."/>
            <person name="Heiman D."/>
            <person name="Heitman J."/>
            <person name="Kosti I."/>
            <person name="Rossi A."/>
            <person name="Saif S."/>
            <person name="Samalova M."/>
            <person name="Saunders C.W."/>
            <person name="Shea T."/>
            <person name="Summerbell R.C."/>
            <person name="Xu J."/>
            <person name="Young S."/>
            <person name="Zeng Q."/>
            <person name="Birren B.W."/>
            <person name="Cuomo C.A."/>
            <person name="White T.C."/>
        </authorList>
    </citation>
    <scope>NUCLEOTIDE SEQUENCE [LARGE SCALE GENOMIC DNA]</scope>
    <source>
        <strain evidence="2">ATCC MYA-4604 / CBS 118893</strain>
    </source>
</reference>
<dbReference type="AlphaFoldDB" id="E5QZI2"/>
<proteinExistence type="predicted"/>
<evidence type="ECO:0000313" key="2">
    <source>
        <dbReference type="Proteomes" id="UP000002669"/>
    </source>
</evidence>
<dbReference type="InParanoid" id="E5QZI2"/>
<evidence type="ECO:0000313" key="1">
    <source>
        <dbReference type="EMBL" id="EFQ97348.1"/>
    </source>
</evidence>
<sequence>MGSRPPFNPLPICPNPIQWDIPKRITDLEAVRDKPETPNEQKINIQVAIDVYKEKKCAVPRFYIQDGKIIDLQSLNPRRIHWADPGDENTPIPEFEVEVGDTLDNYPLHQRRPCPML</sequence>
<gene>
    <name evidence="1" type="ORF">MGYG_00387</name>
</gene>
<name>E5QZI2_ARTGP</name>